<dbReference type="InterPro" id="IPR002156">
    <property type="entry name" value="RNaseH_domain"/>
</dbReference>
<name>A0ABQ8CWK7_BRANA</name>
<dbReference type="InterPro" id="IPR012337">
    <property type="entry name" value="RNaseH-like_sf"/>
</dbReference>
<sequence>MTWNAGTSGGGFGCIFKDRNDRFLHQVSSNRSNVGSALVAEALAVKAGLKAARSMGLSNLIIRSDSRSLIMAITSHERIVEAQGVMFDIYHLCNAFSSVSFRYIPRENNAEVDALAKAALRRLPNSG</sequence>
<evidence type="ECO:0000259" key="1">
    <source>
        <dbReference type="Pfam" id="PF13456"/>
    </source>
</evidence>
<dbReference type="InterPro" id="IPR052929">
    <property type="entry name" value="RNase_H-like_EbsB-rel"/>
</dbReference>
<reference evidence="2 3" key="1">
    <citation type="submission" date="2021-05" db="EMBL/GenBank/DDBJ databases">
        <title>Genome Assembly of Synthetic Allotetraploid Brassica napus Reveals Homoeologous Exchanges between Subgenomes.</title>
        <authorList>
            <person name="Davis J.T."/>
        </authorList>
    </citation>
    <scope>NUCLEOTIDE SEQUENCE [LARGE SCALE GENOMIC DNA]</scope>
    <source>
        <strain evidence="3">cv. Da-Ae</strain>
        <tissue evidence="2">Seedling</tissue>
    </source>
</reference>
<evidence type="ECO:0000313" key="3">
    <source>
        <dbReference type="Proteomes" id="UP000824890"/>
    </source>
</evidence>
<evidence type="ECO:0000313" key="2">
    <source>
        <dbReference type="EMBL" id="KAH0921482.1"/>
    </source>
</evidence>
<dbReference type="Gene3D" id="3.30.420.10">
    <property type="entry name" value="Ribonuclease H-like superfamily/Ribonuclease H"/>
    <property type="match status" value="1"/>
</dbReference>
<protein>
    <recommendedName>
        <fullName evidence="1">RNase H type-1 domain-containing protein</fullName>
    </recommendedName>
</protein>
<organism evidence="2 3">
    <name type="scientific">Brassica napus</name>
    <name type="common">Rape</name>
    <dbReference type="NCBI Taxonomy" id="3708"/>
    <lineage>
        <taxon>Eukaryota</taxon>
        <taxon>Viridiplantae</taxon>
        <taxon>Streptophyta</taxon>
        <taxon>Embryophyta</taxon>
        <taxon>Tracheophyta</taxon>
        <taxon>Spermatophyta</taxon>
        <taxon>Magnoliopsida</taxon>
        <taxon>eudicotyledons</taxon>
        <taxon>Gunneridae</taxon>
        <taxon>Pentapetalae</taxon>
        <taxon>rosids</taxon>
        <taxon>malvids</taxon>
        <taxon>Brassicales</taxon>
        <taxon>Brassicaceae</taxon>
        <taxon>Brassiceae</taxon>
        <taxon>Brassica</taxon>
    </lineage>
</organism>
<gene>
    <name evidence="2" type="ORF">HID58_021500</name>
</gene>
<dbReference type="InterPro" id="IPR036397">
    <property type="entry name" value="RNaseH_sf"/>
</dbReference>
<comment type="caution">
    <text evidence="2">The sequence shown here is derived from an EMBL/GenBank/DDBJ whole genome shotgun (WGS) entry which is preliminary data.</text>
</comment>
<dbReference type="PANTHER" id="PTHR47074:SF11">
    <property type="entry name" value="REVERSE TRANSCRIPTASE-LIKE PROTEIN"/>
    <property type="match status" value="1"/>
</dbReference>
<keyword evidence="3" id="KW-1185">Reference proteome</keyword>
<dbReference type="EMBL" id="JAGKQM010000006">
    <property type="protein sequence ID" value="KAH0921482.1"/>
    <property type="molecule type" value="Genomic_DNA"/>
</dbReference>
<feature type="domain" description="RNase H type-1" evidence="1">
    <location>
        <begin position="2"/>
        <end position="119"/>
    </location>
</feature>
<proteinExistence type="predicted"/>
<dbReference type="CDD" id="cd06222">
    <property type="entry name" value="RNase_H_like"/>
    <property type="match status" value="1"/>
</dbReference>
<dbReference type="Pfam" id="PF13456">
    <property type="entry name" value="RVT_3"/>
    <property type="match status" value="1"/>
</dbReference>
<dbReference type="InterPro" id="IPR044730">
    <property type="entry name" value="RNase_H-like_dom_plant"/>
</dbReference>
<dbReference type="PANTHER" id="PTHR47074">
    <property type="entry name" value="BNAC02G40300D PROTEIN"/>
    <property type="match status" value="1"/>
</dbReference>
<dbReference type="Proteomes" id="UP000824890">
    <property type="component" value="Unassembled WGS sequence"/>
</dbReference>
<dbReference type="SUPFAM" id="SSF53098">
    <property type="entry name" value="Ribonuclease H-like"/>
    <property type="match status" value="1"/>
</dbReference>
<accession>A0ABQ8CWK7</accession>